<evidence type="ECO:0000256" key="3">
    <source>
        <dbReference type="SAM" id="MobiDB-lite"/>
    </source>
</evidence>
<reference evidence="5" key="1">
    <citation type="journal article" date="2021" name="Mol. Ecol. Resour.">
        <title>Apolygus lucorum genome provides insights into omnivorousness and mesophyll feeding.</title>
        <authorList>
            <person name="Liu Y."/>
            <person name="Liu H."/>
            <person name="Wang H."/>
            <person name="Huang T."/>
            <person name="Liu B."/>
            <person name="Yang B."/>
            <person name="Yin L."/>
            <person name="Li B."/>
            <person name="Zhang Y."/>
            <person name="Zhang S."/>
            <person name="Jiang F."/>
            <person name="Zhang X."/>
            <person name="Ren Y."/>
            <person name="Wang B."/>
            <person name="Wang S."/>
            <person name="Lu Y."/>
            <person name="Wu K."/>
            <person name="Fan W."/>
            <person name="Wang G."/>
        </authorList>
    </citation>
    <scope>NUCLEOTIDE SEQUENCE</scope>
    <source>
        <strain evidence="5">12Hb</strain>
    </source>
</reference>
<dbReference type="OrthoDB" id="70588at2759"/>
<evidence type="ECO:0000313" key="6">
    <source>
        <dbReference type="Proteomes" id="UP000466442"/>
    </source>
</evidence>
<keyword evidence="6" id="KW-1185">Reference proteome</keyword>
<dbReference type="InterPro" id="IPR024253">
    <property type="entry name" value="Phosducin_thioredoxin-like_dom"/>
</dbReference>
<dbReference type="InterPro" id="IPR023196">
    <property type="entry name" value="Phosducin_N_dom_sf"/>
</dbReference>
<keyword evidence="2" id="KW-0597">Phosphoprotein</keyword>
<organism evidence="5 6">
    <name type="scientific">Apolygus lucorum</name>
    <name type="common">Small green plant bug</name>
    <name type="synonym">Lygocoris lucorum</name>
    <dbReference type="NCBI Taxonomy" id="248454"/>
    <lineage>
        <taxon>Eukaryota</taxon>
        <taxon>Metazoa</taxon>
        <taxon>Ecdysozoa</taxon>
        <taxon>Arthropoda</taxon>
        <taxon>Hexapoda</taxon>
        <taxon>Insecta</taxon>
        <taxon>Pterygota</taxon>
        <taxon>Neoptera</taxon>
        <taxon>Paraneoptera</taxon>
        <taxon>Hemiptera</taxon>
        <taxon>Heteroptera</taxon>
        <taxon>Panheteroptera</taxon>
        <taxon>Cimicomorpha</taxon>
        <taxon>Miridae</taxon>
        <taxon>Mirini</taxon>
        <taxon>Apolygus</taxon>
    </lineage>
</organism>
<evidence type="ECO:0000256" key="1">
    <source>
        <dbReference type="ARBA" id="ARBA00009686"/>
    </source>
</evidence>
<sequence>MATLEDKILGEKKHYYCSSDEEDGDDNVSDNGSEKGGKEDGLEAAAATPMNAGRWEGSSKNTGPKGVIKDWQRFKQLEIEKRQEQEMERLELSKKLCLTMTNSEAQQPKTQEEDPDLAALMNDEQFLEDFRKQRMEEMILASRLPKYGHVFHLNTGEEFLKAIDDEDKSTTVIVHIYEENVKPCKMMNQSLAQLAKQYPNVKFCRMVGSSAGMSHSFKIDGIPALIVYKEGNVIGNFVRITDELGEEFYDGDVENFLIENGIIFDRFCVPDIVQTGAGEDDDAGSDWSLE</sequence>
<feature type="compositionally biased region" description="Acidic residues" evidence="3">
    <location>
        <begin position="19"/>
        <end position="28"/>
    </location>
</feature>
<dbReference type="AlphaFoldDB" id="A0A6A4JK83"/>
<name>A0A6A4JK83_APOLU</name>
<dbReference type="PRINTS" id="PR00677">
    <property type="entry name" value="PHOSDUCIN"/>
</dbReference>
<dbReference type="SUPFAM" id="SSF52833">
    <property type="entry name" value="Thioredoxin-like"/>
    <property type="match status" value="1"/>
</dbReference>
<gene>
    <name evidence="5" type="ORF">GE061_003259</name>
</gene>
<dbReference type="Gene3D" id="3.40.30.10">
    <property type="entry name" value="Glutaredoxin"/>
    <property type="match status" value="1"/>
</dbReference>
<protein>
    <recommendedName>
        <fullName evidence="4">Phosducin domain-containing protein</fullName>
    </recommendedName>
</protein>
<dbReference type="InterPro" id="IPR036249">
    <property type="entry name" value="Thioredoxin-like_sf"/>
</dbReference>
<accession>A0A6A4JK83</accession>
<feature type="region of interest" description="Disordered" evidence="3">
    <location>
        <begin position="15"/>
        <end position="67"/>
    </location>
</feature>
<proteinExistence type="inferred from homology"/>
<dbReference type="PANTHER" id="PTHR46052:SF1">
    <property type="entry name" value="PHOSDUCIN-LIKE PROTEIN"/>
    <property type="match status" value="1"/>
</dbReference>
<feature type="compositionally biased region" description="Basic and acidic residues" evidence="3">
    <location>
        <begin position="32"/>
        <end position="41"/>
    </location>
</feature>
<dbReference type="InterPro" id="IPR001200">
    <property type="entry name" value="Phosducin"/>
</dbReference>
<dbReference type="PANTHER" id="PTHR46052">
    <property type="entry name" value="PHOSDUCIN-LIKE PROTEIN"/>
    <property type="match status" value="1"/>
</dbReference>
<dbReference type="Pfam" id="PF02114">
    <property type="entry name" value="Phosducin"/>
    <property type="match status" value="1"/>
</dbReference>
<comment type="caution">
    <text evidence="5">The sequence shown here is derived from an EMBL/GenBank/DDBJ whole genome shotgun (WGS) entry which is preliminary data.</text>
</comment>
<feature type="domain" description="Phosducin" evidence="4">
    <location>
        <begin position="46"/>
        <end position="265"/>
    </location>
</feature>
<dbReference type="InterPro" id="IPR051499">
    <property type="entry name" value="Phosducin-like_reg"/>
</dbReference>
<comment type="similarity">
    <text evidence="1">Belongs to the phosducin family.</text>
</comment>
<dbReference type="Proteomes" id="UP000466442">
    <property type="component" value="Unassembled WGS sequence"/>
</dbReference>
<dbReference type="Gene3D" id="1.10.168.10">
    <property type="entry name" value="Phosducin, domain 2"/>
    <property type="match status" value="1"/>
</dbReference>
<evidence type="ECO:0000256" key="2">
    <source>
        <dbReference type="ARBA" id="ARBA00022553"/>
    </source>
</evidence>
<evidence type="ECO:0000259" key="4">
    <source>
        <dbReference type="Pfam" id="PF02114"/>
    </source>
</evidence>
<dbReference type="CDD" id="cd02987">
    <property type="entry name" value="Phd_like_Phd"/>
    <property type="match status" value="1"/>
</dbReference>
<dbReference type="EMBL" id="WIXP02000011">
    <property type="protein sequence ID" value="KAF6202854.1"/>
    <property type="molecule type" value="Genomic_DNA"/>
</dbReference>
<dbReference type="GO" id="GO:0008277">
    <property type="term" value="P:regulation of G protein-coupled receptor signaling pathway"/>
    <property type="evidence" value="ECO:0007669"/>
    <property type="project" value="InterPro"/>
</dbReference>
<evidence type="ECO:0000313" key="5">
    <source>
        <dbReference type="EMBL" id="KAF6202854.1"/>
    </source>
</evidence>